<evidence type="ECO:0008006" key="3">
    <source>
        <dbReference type="Google" id="ProtNLM"/>
    </source>
</evidence>
<evidence type="ECO:0000313" key="1">
    <source>
        <dbReference type="EMBL" id="RVD89074.1"/>
    </source>
</evidence>
<dbReference type="EMBL" id="SAEB01000001">
    <property type="protein sequence ID" value="RVD89074.1"/>
    <property type="molecule type" value="Genomic_DNA"/>
</dbReference>
<keyword evidence="2" id="KW-1185">Reference proteome</keyword>
<gene>
    <name evidence="1" type="ORF">DFL_000096</name>
</gene>
<accession>A0A437ACU5</accession>
<name>A0A437ACU5_ARTFL</name>
<protein>
    <recommendedName>
        <fullName evidence="3">F-box domain-containing protein</fullName>
    </recommendedName>
</protein>
<dbReference type="AlphaFoldDB" id="A0A437ACU5"/>
<organism evidence="1 2">
    <name type="scientific">Arthrobotrys flagrans</name>
    <name type="common">Nematode-trapping fungus</name>
    <name type="synonym">Trichothecium flagrans</name>
    <dbReference type="NCBI Taxonomy" id="97331"/>
    <lineage>
        <taxon>Eukaryota</taxon>
        <taxon>Fungi</taxon>
        <taxon>Dikarya</taxon>
        <taxon>Ascomycota</taxon>
        <taxon>Pezizomycotina</taxon>
        <taxon>Orbiliomycetes</taxon>
        <taxon>Orbiliales</taxon>
        <taxon>Orbiliaceae</taxon>
        <taxon>Arthrobotrys</taxon>
    </lineage>
</organism>
<comment type="caution">
    <text evidence="1">The sequence shown here is derived from an EMBL/GenBank/DDBJ whole genome shotgun (WGS) entry which is preliminary data.</text>
</comment>
<reference evidence="1 2" key="1">
    <citation type="submission" date="2019-01" db="EMBL/GenBank/DDBJ databases">
        <title>Intercellular communication is required for trap formation in the nematode-trapping fungus Duddingtonia flagrans.</title>
        <authorList>
            <person name="Youssar L."/>
            <person name="Wernet V."/>
            <person name="Hensel N."/>
            <person name="Hildebrandt H.-G."/>
            <person name="Fischer R."/>
        </authorList>
    </citation>
    <scope>NUCLEOTIDE SEQUENCE [LARGE SCALE GENOMIC DNA]</scope>
    <source>
        <strain evidence="1 2">CBS H-5679</strain>
    </source>
</reference>
<dbReference type="VEuPathDB" id="FungiDB:DFL_000096"/>
<proteinExistence type="predicted"/>
<dbReference type="RefSeq" id="XP_067494618.1">
    <property type="nucleotide sequence ID" value="XM_067639511.1"/>
</dbReference>
<dbReference type="GeneID" id="93582407"/>
<sequence length="217" mass="24833">MATPATRILLLPELLEQILIQTYHALASTTTKPSLSILSLRCVSKTWQLTITTSPTLQTLTFRNPSLYVNPPKPNTNDLASRKREINLSFRYWVLENMEMDVMERRLTGRKRGFEDFQTFTNRTTKLPWMYLTQPAVTSVSICFSIILSSTELNTLWDSYKNSFNLSDRVKWKGDKVTLHDDHGIKANFVLEMMVDALKVLYGLEGKESLGFLCSLG</sequence>
<evidence type="ECO:0000313" key="2">
    <source>
        <dbReference type="Proteomes" id="UP000283090"/>
    </source>
</evidence>
<dbReference type="Proteomes" id="UP000283090">
    <property type="component" value="Unassembled WGS sequence"/>
</dbReference>